<feature type="region of interest" description="Disordered" evidence="1">
    <location>
        <begin position="1"/>
        <end position="212"/>
    </location>
</feature>
<evidence type="ECO:0000256" key="1">
    <source>
        <dbReference type="SAM" id="MobiDB-lite"/>
    </source>
</evidence>
<dbReference type="AlphaFoldDB" id="A0A4S2MUA0"/>
<feature type="compositionally biased region" description="Low complexity" evidence="1">
    <location>
        <begin position="198"/>
        <end position="212"/>
    </location>
</feature>
<feature type="transmembrane region" description="Helical" evidence="2">
    <location>
        <begin position="285"/>
        <end position="309"/>
    </location>
</feature>
<organism evidence="3 4">
    <name type="scientific">Ascodesmis nigricans</name>
    <dbReference type="NCBI Taxonomy" id="341454"/>
    <lineage>
        <taxon>Eukaryota</taxon>
        <taxon>Fungi</taxon>
        <taxon>Dikarya</taxon>
        <taxon>Ascomycota</taxon>
        <taxon>Pezizomycotina</taxon>
        <taxon>Pezizomycetes</taxon>
        <taxon>Pezizales</taxon>
        <taxon>Ascodesmidaceae</taxon>
        <taxon>Ascodesmis</taxon>
    </lineage>
</organism>
<evidence type="ECO:0000313" key="3">
    <source>
        <dbReference type="EMBL" id="TGZ80067.1"/>
    </source>
</evidence>
<protein>
    <submittedName>
        <fullName evidence="3">Uncharacterized protein</fullName>
    </submittedName>
</protein>
<evidence type="ECO:0000313" key="4">
    <source>
        <dbReference type="Proteomes" id="UP000298138"/>
    </source>
</evidence>
<reference evidence="3 4" key="1">
    <citation type="submission" date="2019-04" db="EMBL/GenBank/DDBJ databases">
        <title>Comparative genomics and transcriptomics to analyze fruiting body development in filamentous ascomycetes.</title>
        <authorList>
            <consortium name="DOE Joint Genome Institute"/>
            <person name="Lutkenhaus R."/>
            <person name="Traeger S."/>
            <person name="Breuer J."/>
            <person name="Kuo A."/>
            <person name="Lipzen A."/>
            <person name="Pangilinan J."/>
            <person name="Dilworth D."/>
            <person name="Sandor L."/>
            <person name="Poggeler S."/>
            <person name="Barry K."/>
            <person name="Grigoriev I.V."/>
            <person name="Nowrousian M."/>
        </authorList>
    </citation>
    <scope>NUCLEOTIDE SEQUENCE [LARGE SCALE GENOMIC DNA]</scope>
    <source>
        <strain evidence="3 4">CBS 389.68</strain>
    </source>
</reference>
<keyword evidence="2" id="KW-1133">Transmembrane helix</keyword>
<dbReference type="EMBL" id="ML220127">
    <property type="protein sequence ID" value="TGZ80067.1"/>
    <property type="molecule type" value="Genomic_DNA"/>
</dbReference>
<feature type="compositionally biased region" description="Acidic residues" evidence="1">
    <location>
        <begin position="93"/>
        <end position="121"/>
    </location>
</feature>
<keyword evidence="4" id="KW-1185">Reference proteome</keyword>
<gene>
    <name evidence="3" type="ORF">EX30DRAFT_396636</name>
</gene>
<proteinExistence type="predicted"/>
<accession>A0A4S2MUA0</accession>
<keyword evidence="2" id="KW-0472">Membrane</keyword>
<evidence type="ECO:0000256" key="2">
    <source>
        <dbReference type="SAM" id="Phobius"/>
    </source>
</evidence>
<dbReference type="InParanoid" id="A0A4S2MUA0"/>
<dbReference type="Proteomes" id="UP000298138">
    <property type="component" value="Unassembled WGS sequence"/>
</dbReference>
<name>A0A4S2MUA0_9PEZI</name>
<sequence>MPPRHPSLQERRLAPPSLLHHYHHSDSHDSHHPTNQDPDFPRRPVIQHSRKLFYRPVIKHSRPSGGRRGGQEVKGRPVILHLQSQRQSHHETDDEEDDYEEVGDDETEEEEEEQELLEEQQEEQKPERQKKGWYNGRPVIRHPGRGEGGIEASKTDEFRPWTSDLGPRSIPADTGDGSGSVLRKRSLDTTTPPPPPVSTSSSLTDSNLDLDSLLPTTTTPTLLDCPLDLQKALPKFKKYRPTNPADISRLARLANSGCGGRATTLWYQDLPVGSNGLPDGAAGSVVGVLFAVFALMGVASVVSIARIWLRERKRRGWEE</sequence>
<keyword evidence="2" id="KW-0812">Transmembrane</keyword>
<feature type="compositionally biased region" description="Basic and acidic residues" evidence="1">
    <location>
        <begin position="24"/>
        <end position="42"/>
    </location>
</feature>
<feature type="compositionally biased region" description="Basic residues" evidence="1">
    <location>
        <begin position="48"/>
        <end position="62"/>
    </location>
</feature>